<gene>
    <name evidence="2" type="ORF">J8J14_13710</name>
</gene>
<dbReference type="EMBL" id="JAGIZB010000012">
    <property type="protein sequence ID" value="MBP0445831.1"/>
    <property type="molecule type" value="Genomic_DNA"/>
</dbReference>
<protein>
    <submittedName>
        <fullName evidence="2">Uncharacterized protein</fullName>
    </submittedName>
</protein>
<evidence type="ECO:0000313" key="3">
    <source>
        <dbReference type="Proteomes" id="UP000681594"/>
    </source>
</evidence>
<sequence>MSPPVCRFDNIATLALLACVLQMPAPGAERGQASWAGRPHHAGNAPLPLHFAPGPQSFTGVARES</sequence>
<evidence type="ECO:0000313" key="2">
    <source>
        <dbReference type="EMBL" id="MBP0445831.1"/>
    </source>
</evidence>
<name>A0ABS4AFQ2_9PROT</name>
<proteinExistence type="predicted"/>
<reference evidence="2 3" key="1">
    <citation type="submission" date="2021-03" db="EMBL/GenBank/DDBJ databases">
        <authorList>
            <person name="So Y."/>
        </authorList>
    </citation>
    <scope>NUCLEOTIDE SEQUENCE [LARGE SCALE GENOMIC DNA]</scope>
    <source>
        <strain evidence="2 3">SSH11</strain>
    </source>
</reference>
<feature type="region of interest" description="Disordered" evidence="1">
    <location>
        <begin position="29"/>
        <end position="65"/>
    </location>
</feature>
<keyword evidence="3" id="KW-1185">Reference proteome</keyword>
<dbReference type="RefSeq" id="WP_209380096.1">
    <property type="nucleotide sequence ID" value="NZ_JAGIZB010000012.1"/>
</dbReference>
<evidence type="ECO:0000256" key="1">
    <source>
        <dbReference type="SAM" id="MobiDB-lite"/>
    </source>
</evidence>
<accession>A0ABS4AFQ2</accession>
<comment type="caution">
    <text evidence="2">The sequence shown here is derived from an EMBL/GenBank/DDBJ whole genome shotgun (WGS) entry which is preliminary data.</text>
</comment>
<organism evidence="2 3">
    <name type="scientific">Pararoseomonas baculiformis</name>
    <dbReference type="NCBI Taxonomy" id="2820812"/>
    <lineage>
        <taxon>Bacteria</taxon>
        <taxon>Pseudomonadati</taxon>
        <taxon>Pseudomonadota</taxon>
        <taxon>Alphaproteobacteria</taxon>
        <taxon>Acetobacterales</taxon>
        <taxon>Acetobacteraceae</taxon>
        <taxon>Pararoseomonas</taxon>
    </lineage>
</organism>
<dbReference type="Proteomes" id="UP000681594">
    <property type="component" value="Unassembled WGS sequence"/>
</dbReference>